<dbReference type="STRING" id="1391654.AKJ09_05780"/>
<feature type="chain" id="PRO_5005466359" evidence="2">
    <location>
        <begin position="29"/>
        <end position="413"/>
    </location>
</feature>
<dbReference type="RefSeq" id="WP_146650403.1">
    <property type="nucleotide sequence ID" value="NZ_CP012333.1"/>
</dbReference>
<dbReference type="SMART" id="SM00706">
    <property type="entry name" value="TECPR"/>
    <property type="match status" value="2"/>
</dbReference>
<name>A0A0K1Q0D9_9BACT</name>
<keyword evidence="4" id="KW-1185">Reference proteome</keyword>
<accession>A0A0K1Q0D9</accession>
<dbReference type="KEGG" id="llu:AKJ09_05780"/>
<evidence type="ECO:0000256" key="1">
    <source>
        <dbReference type="SAM" id="MobiDB-lite"/>
    </source>
</evidence>
<keyword evidence="2" id="KW-0732">Signal</keyword>
<proteinExistence type="predicted"/>
<dbReference type="OrthoDB" id="5483347at2"/>
<evidence type="ECO:0000313" key="3">
    <source>
        <dbReference type="EMBL" id="AKU99116.1"/>
    </source>
</evidence>
<organism evidence="3 4">
    <name type="scientific">Labilithrix luteola</name>
    <dbReference type="NCBI Taxonomy" id="1391654"/>
    <lineage>
        <taxon>Bacteria</taxon>
        <taxon>Pseudomonadati</taxon>
        <taxon>Myxococcota</taxon>
        <taxon>Polyangia</taxon>
        <taxon>Polyangiales</taxon>
        <taxon>Labilitrichaceae</taxon>
        <taxon>Labilithrix</taxon>
    </lineage>
</organism>
<dbReference type="PROSITE" id="PS51257">
    <property type="entry name" value="PROKAR_LIPOPROTEIN"/>
    <property type="match status" value="1"/>
</dbReference>
<evidence type="ECO:0000256" key="2">
    <source>
        <dbReference type="SAM" id="SignalP"/>
    </source>
</evidence>
<sequence>MRVRFHRRLAVSSAMTLASFVACFVSCATNDEAGTTNATNDGSVVPESSQAEVDASSDAGCDASDPQCVAELVPCDRVDWCSVPTHMGVLSALAAVWGTSKDDVWAVGSVGTILHYDGVAWTPTPSGVRNTFYGIWGSGPNDIWVVSSSDVVLHGTGFKNGVAGWEPVSLRAPLSTPSILRAVWGSSASDVRMGGRSYQLIVPDRQYFGYGNQFVMGDAVDGGASWRPLPGTATVTSIWGSSANDVWMTADNSASVSYERGTILHGTLGDASAEAGPLQDRLSWAPVDSRSTLTLESVWGSSASDVWAVGAFGTIRHFGPGDDRWQEVDSPTKATLHSVWGTGPNDVWAVGDGGTILHYDGTSFEPSTAQFAIGRKPNLNGVWGSGPNDVWIVGDGVALHYTGAKSAKAGGDQ</sequence>
<dbReference type="PATRIC" id="fig|1391654.3.peg.5859"/>
<reference evidence="3 4" key="1">
    <citation type="submission" date="2015-08" db="EMBL/GenBank/DDBJ databases">
        <authorList>
            <person name="Babu N.S."/>
            <person name="Beckwith C.J."/>
            <person name="Beseler K.G."/>
            <person name="Brison A."/>
            <person name="Carone J.V."/>
            <person name="Caskin T.P."/>
            <person name="Diamond M."/>
            <person name="Durham M.E."/>
            <person name="Foxe J.M."/>
            <person name="Go M."/>
            <person name="Henderson B.A."/>
            <person name="Jones I.B."/>
            <person name="McGettigan J.A."/>
            <person name="Micheletti S.J."/>
            <person name="Nasrallah M.E."/>
            <person name="Ortiz D."/>
            <person name="Piller C.R."/>
            <person name="Privatt S.R."/>
            <person name="Schneider S.L."/>
            <person name="Sharp S."/>
            <person name="Smith T.C."/>
            <person name="Stanton J.D."/>
            <person name="Ullery H.E."/>
            <person name="Wilson R.J."/>
            <person name="Serrano M.G."/>
            <person name="Buck G."/>
            <person name="Lee V."/>
            <person name="Wang Y."/>
            <person name="Carvalho R."/>
            <person name="Voegtly L."/>
            <person name="Shi R."/>
            <person name="Duckworth R."/>
            <person name="Johnson A."/>
            <person name="Loviza R."/>
            <person name="Walstead R."/>
            <person name="Shah Z."/>
            <person name="Kiflezghi M."/>
            <person name="Wade K."/>
            <person name="Ball S.L."/>
            <person name="Bradley K.W."/>
            <person name="Asai D.J."/>
            <person name="Bowman C.A."/>
            <person name="Russell D.A."/>
            <person name="Pope W.H."/>
            <person name="Jacobs-Sera D."/>
            <person name="Hendrix R.W."/>
            <person name="Hatfull G.F."/>
        </authorList>
    </citation>
    <scope>NUCLEOTIDE SEQUENCE [LARGE SCALE GENOMIC DNA]</scope>
    <source>
        <strain evidence="3 4">DSM 27648</strain>
    </source>
</reference>
<dbReference type="InterPro" id="IPR006624">
    <property type="entry name" value="Beta-propeller_rpt_TECPR"/>
</dbReference>
<evidence type="ECO:0000313" key="4">
    <source>
        <dbReference type="Proteomes" id="UP000064967"/>
    </source>
</evidence>
<dbReference type="AlphaFoldDB" id="A0A0K1Q0D9"/>
<feature type="compositionally biased region" description="Polar residues" evidence="1">
    <location>
        <begin position="35"/>
        <end position="51"/>
    </location>
</feature>
<gene>
    <name evidence="3" type="ORF">AKJ09_05780</name>
</gene>
<feature type="region of interest" description="Disordered" evidence="1">
    <location>
        <begin position="35"/>
        <end position="58"/>
    </location>
</feature>
<feature type="signal peptide" evidence="2">
    <location>
        <begin position="1"/>
        <end position="28"/>
    </location>
</feature>
<protein>
    <submittedName>
        <fullName evidence="3">Type IV fimbrial biogenesis protein PilY1</fullName>
    </submittedName>
</protein>
<dbReference type="EMBL" id="CP012333">
    <property type="protein sequence ID" value="AKU99116.1"/>
    <property type="molecule type" value="Genomic_DNA"/>
</dbReference>
<dbReference type="Proteomes" id="UP000064967">
    <property type="component" value="Chromosome"/>
</dbReference>